<organism evidence="4 5">
    <name type="scientific">Aliiroseovarius crassostreae</name>
    <dbReference type="NCBI Taxonomy" id="154981"/>
    <lineage>
        <taxon>Bacteria</taxon>
        <taxon>Pseudomonadati</taxon>
        <taxon>Pseudomonadota</taxon>
        <taxon>Alphaproteobacteria</taxon>
        <taxon>Rhodobacterales</taxon>
        <taxon>Paracoccaceae</taxon>
        <taxon>Aliiroseovarius</taxon>
    </lineage>
</organism>
<dbReference type="InterPro" id="IPR013766">
    <property type="entry name" value="Thioredoxin_domain"/>
</dbReference>
<dbReference type="STRING" id="154981.AKJ29_04815"/>
<evidence type="ECO:0000256" key="1">
    <source>
        <dbReference type="ARBA" id="ARBA00003565"/>
    </source>
</evidence>
<dbReference type="OrthoDB" id="9780147at2"/>
<dbReference type="Gene3D" id="3.40.30.10">
    <property type="entry name" value="Glutaredoxin"/>
    <property type="match status" value="1"/>
</dbReference>
<protein>
    <submittedName>
        <fullName evidence="4">Disulfide bond formation protein DsbA</fullName>
    </submittedName>
</protein>
<dbReference type="EMBL" id="LKBA01000023">
    <property type="protein sequence ID" value="KPN62053.1"/>
    <property type="molecule type" value="Genomic_DNA"/>
</dbReference>
<dbReference type="PANTHER" id="PTHR35272">
    <property type="entry name" value="THIOL:DISULFIDE INTERCHANGE PROTEIN DSBC-RELATED"/>
    <property type="match status" value="1"/>
</dbReference>
<dbReference type="PROSITE" id="PS51352">
    <property type="entry name" value="THIOREDOXIN_2"/>
    <property type="match status" value="1"/>
</dbReference>
<evidence type="ECO:0000256" key="2">
    <source>
        <dbReference type="SAM" id="SignalP"/>
    </source>
</evidence>
<dbReference type="InterPro" id="IPR012336">
    <property type="entry name" value="Thioredoxin-like_fold"/>
</dbReference>
<feature type="chain" id="PRO_5006139786" evidence="2">
    <location>
        <begin position="27"/>
        <end position="255"/>
    </location>
</feature>
<dbReference type="AlphaFoldDB" id="A0A0P7IDE2"/>
<accession>A0A0P7IDE2</accession>
<dbReference type="InterPro" id="IPR041205">
    <property type="entry name" value="ScsC_N"/>
</dbReference>
<dbReference type="InterPro" id="IPR051470">
    <property type="entry name" value="Thiol:disulfide_interchange"/>
</dbReference>
<dbReference type="InterPro" id="IPR036249">
    <property type="entry name" value="Thioredoxin-like_sf"/>
</dbReference>
<comment type="function">
    <text evidence="1">May be required for disulfide bond formation in some proteins.</text>
</comment>
<evidence type="ECO:0000313" key="4">
    <source>
        <dbReference type="EMBL" id="KPN62053.1"/>
    </source>
</evidence>
<reference evidence="4 5" key="1">
    <citation type="submission" date="2015-09" db="EMBL/GenBank/DDBJ databases">
        <title>Draft genome sequence of Aliiroseovarius crassostreae CV919-312TSm, the causative agent of Roseovarius Oyster Disease (formerly Juvenile Oyster Disease).</title>
        <authorList>
            <person name="Kessner L."/>
            <person name="Spinard E."/>
            <person name="Nelson D."/>
        </authorList>
    </citation>
    <scope>NUCLEOTIDE SEQUENCE [LARGE SCALE GENOMIC DNA]</scope>
    <source>
        <strain evidence="4 5">CV919-312</strain>
    </source>
</reference>
<feature type="signal peptide" evidence="2">
    <location>
        <begin position="1"/>
        <end position="26"/>
    </location>
</feature>
<name>A0A0P7IDE2_9RHOB</name>
<dbReference type="RefSeq" id="WP_055192703.1">
    <property type="nucleotide sequence ID" value="NZ_FPBS01000025.1"/>
</dbReference>
<dbReference type="Pfam" id="PF13462">
    <property type="entry name" value="Thioredoxin_4"/>
    <property type="match status" value="1"/>
</dbReference>
<comment type="caution">
    <text evidence="4">The sequence shown here is derived from an EMBL/GenBank/DDBJ whole genome shotgun (WGS) entry which is preliminary data.</text>
</comment>
<gene>
    <name evidence="4" type="ORF">AKJ29_04815</name>
</gene>
<dbReference type="Pfam" id="PF18312">
    <property type="entry name" value="ScsC_N"/>
    <property type="match status" value="1"/>
</dbReference>
<dbReference type="Proteomes" id="UP000050471">
    <property type="component" value="Unassembled WGS sequence"/>
</dbReference>
<evidence type="ECO:0000313" key="5">
    <source>
        <dbReference type="Proteomes" id="UP000050471"/>
    </source>
</evidence>
<keyword evidence="5" id="KW-1185">Reference proteome</keyword>
<dbReference type="PANTHER" id="PTHR35272:SF3">
    <property type="entry name" value="THIOL:DISULFIDE INTERCHANGE PROTEIN DSBC"/>
    <property type="match status" value="1"/>
</dbReference>
<sequence>MKRFSRAKHTLLGTALMIGTALPAAAIDLSNMSEAEREAFRNEVRAYLLENPEVIMEAVSVLEERQAAQAEMDDLALVRVNAEALFNDGYSHVAGNPDGDVTIVEFVDYRCGYCRKAYDEVTELLEKDKGIRLILKEYPILGEDSLNSSRFAISAQLLFGEDAYAKLHPALITLQGSASIGNLIALADDLGLDGKAIAKGMTADRVDEILGENHALARRLQITGTPAFVMGEQLARGYMPLAQMEAFVSDIRSAQ</sequence>
<feature type="domain" description="Thioredoxin" evidence="3">
    <location>
        <begin position="66"/>
        <end position="253"/>
    </location>
</feature>
<dbReference type="CDD" id="cd03023">
    <property type="entry name" value="DsbA_Com1_like"/>
    <property type="match status" value="1"/>
</dbReference>
<evidence type="ECO:0000259" key="3">
    <source>
        <dbReference type="PROSITE" id="PS51352"/>
    </source>
</evidence>
<proteinExistence type="predicted"/>
<keyword evidence="2" id="KW-0732">Signal</keyword>
<dbReference type="SUPFAM" id="SSF52833">
    <property type="entry name" value="Thioredoxin-like"/>
    <property type="match status" value="1"/>
</dbReference>